<dbReference type="PANTHER" id="PTHR30273">
    <property type="entry name" value="PERIPLASMIC SIGNAL SENSOR AND SIGMA FACTOR ACTIVATOR FECR-RELATED"/>
    <property type="match status" value="1"/>
</dbReference>
<dbReference type="RefSeq" id="WP_088601394.1">
    <property type="nucleotide sequence ID" value="NZ_NJIH01000001.1"/>
</dbReference>
<evidence type="ECO:0000259" key="1">
    <source>
        <dbReference type="Pfam" id="PF04773"/>
    </source>
</evidence>
<dbReference type="Pfam" id="PF16220">
    <property type="entry name" value="DUF4880"/>
    <property type="match status" value="1"/>
</dbReference>
<accession>A0A225MYB8</accession>
<dbReference type="GO" id="GO:0016989">
    <property type="term" value="F:sigma factor antagonist activity"/>
    <property type="evidence" value="ECO:0007669"/>
    <property type="project" value="TreeGrafter"/>
</dbReference>
<gene>
    <name evidence="3" type="ORF">CEY11_00525</name>
</gene>
<dbReference type="InterPro" id="IPR006860">
    <property type="entry name" value="FecR"/>
</dbReference>
<evidence type="ECO:0000313" key="4">
    <source>
        <dbReference type="Proteomes" id="UP000214603"/>
    </source>
</evidence>
<evidence type="ECO:0008006" key="5">
    <source>
        <dbReference type="Google" id="ProtNLM"/>
    </source>
</evidence>
<proteinExistence type="predicted"/>
<evidence type="ECO:0000313" key="3">
    <source>
        <dbReference type="EMBL" id="OWT66266.1"/>
    </source>
</evidence>
<feature type="domain" description="FecR protein" evidence="1">
    <location>
        <begin position="122"/>
        <end position="222"/>
    </location>
</feature>
<organism evidence="3 4">
    <name type="scientific">Candidimonas nitroreducens</name>
    <dbReference type="NCBI Taxonomy" id="683354"/>
    <lineage>
        <taxon>Bacteria</taxon>
        <taxon>Pseudomonadati</taxon>
        <taxon>Pseudomonadota</taxon>
        <taxon>Betaproteobacteria</taxon>
        <taxon>Burkholderiales</taxon>
        <taxon>Alcaligenaceae</taxon>
        <taxon>Candidimonas</taxon>
    </lineage>
</organism>
<name>A0A225MYB8_9BURK</name>
<dbReference type="PANTHER" id="PTHR30273:SF2">
    <property type="entry name" value="PROTEIN FECR"/>
    <property type="match status" value="1"/>
</dbReference>
<dbReference type="Gene3D" id="2.60.120.1440">
    <property type="match status" value="1"/>
</dbReference>
<dbReference type="InterPro" id="IPR032623">
    <property type="entry name" value="FecR_N"/>
</dbReference>
<feature type="domain" description="FecR N-terminal" evidence="2">
    <location>
        <begin position="25"/>
        <end position="66"/>
    </location>
</feature>
<dbReference type="InterPro" id="IPR012373">
    <property type="entry name" value="Ferrdict_sens_TM"/>
</dbReference>
<dbReference type="OrthoDB" id="1100567at2"/>
<reference evidence="4" key="1">
    <citation type="submission" date="2017-06" db="EMBL/GenBank/DDBJ databases">
        <title>Herbaspirillum phytohormonus sp. nov., isolated from the root nodule of Robinia pseudoacacia in lead-zinc mine.</title>
        <authorList>
            <person name="Fan M."/>
            <person name="Lin Y."/>
        </authorList>
    </citation>
    <scope>NUCLEOTIDE SEQUENCE [LARGE SCALE GENOMIC DNA]</scope>
    <source>
        <strain evidence="4">SC-089</strain>
    </source>
</reference>
<keyword evidence="4" id="KW-1185">Reference proteome</keyword>
<comment type="caution">
    <text evidence="3">The sequence shown here is derived from an EMBL/GenBank/DDBJ whole genome shotgun (WGS) entry which is preliminary data.</text>
</comment>
<dbReference type="PIRSF" id="PIRSF018266">
    <property type="entry name" value="FecR"/>
    <property type="match status" value="1"/>
</dbReference>
<protein>
    <recommendedName>
        <fullName evidence="5">Fe2+-dicitrate sensor, membrane component</fullName>
    </recommendedName>
</protein>
<dbReference type="AlphaFoldDB" id="A0A225MYB8"/>
<dbReference type="Pfam" id="PF04773">
    <property type="entry name" value="FecR"/>
    <property type="match status" value="1"/>
</dbReference>
<dbReference type="Proteomes" id="UP000214603">
    <property type="component" value="Unassembled WGS sequence"/>
</dbReference>
<evidence type="ECO:0000259" key="2">
    <source>
        <dbReference type="Pfam" id="PF16220"/>
    </source>
</evidence>
<dbReference type="EMBL" id="NJIH01000001">
    <property type="protein sequence ID" value="OWT66266.1"/>
    <property type="molecule type" value="Genomic_DNA"/>
</dbReference>
<sequence>MHTPDGIGLFPQGGKGGLSEAVALQAAEWFLLLKSDQASQEDHARLREWRQADAAHELAWQRVQRLEQKLGHVPAALSMPVLNRGARLDRRTAVKALAFLLIAPPAAWVAWRASPAREWLADYRTATGEMRELKLADGSRVWLNTATAVDVAYGDKERLVRLRAGEILVETAPDIVPPDNAAYRPFIVASAHGRLRALGTRFVVRDTGGSRTHLAVLEGAVEVRPMDAADDAVVLQAGQQVDFSSHAVGRASAAGSQAADWASGVLRVKNMRLGDFVAELGRYRPGVLRCDPAVAGLRISGVFQLHDTGAVLDSLQRALPVAVVYRTRYWVTVTQAGS</sequence>